<organism evidence="1 2">
    <name type="scientific">Methanomethylophilus alvi (strain Mx1201)</name>
    <dbReference type="NCBI Taxonomy" id="1236689"/>
    <lineage>
        <taxon>Archaea</taxon>
        <taxon>Methanobacteriati</taxon>
        <taxon>Thermoplasmatota</taxon>
        <taxon>Thermoplasmata</taxon>
        <taxon>Methanomassiliicoccales</taxon>
        <taxon>Methanomethylophilaceae</taxon>
        <taxon>Methanomethylophilus</taxon>
    </lineage>
</organism>
<dbReference type="AlphaFoldDB" id="M9SJ67"/>
<reference evidence="1 2" key="1">
    <citation type="journal article" date="2012" name="J. Bacteriol.">
        <title>Genome sequence of 'Candidatus Methanomethylophilus alvus' Mx1201, a methanogenic archaeon from the human gut belonging to a seventh order of methanogens.</title>
        <authorList>
            <person name="Borrel G."/>
            <person name="Harris H.M."/>
            <person name="Tottey W."/>
            <person name="Mihajlovski A."/>
            <person name="Parisot N."/>
            <person name="Peyretaillade E."/>
            <person name="Peyret P."/>
            <person name="Gribaldo S."/>
            <person name="O'Toole P.W."/>
            <person name="Brugere J.F."/>
        </authorList>
    </citation>
    <scope>NUCLEOTIDE SEQUENCE [LARGE SCALE GENOMIC DNA]</scope>
    <source>
        <strain evidence="1 2">Mx1201</strain>
    </source>
</reference>
<dbReference type="KEGG" id="max:MMALV_08390"/>
<evidence type="ECO:0000313" key="2">
    <source>
        <dbReference type="Proteomes" id="UP000012672"/>
    </source>
</evidence>
<accession>M9SJ67</accession>
<keyword evidence="2" id="KW-1185">Reference proteome</keyword>
<sequence length="46" mass="5239">MFGKSDKKTETKAIPPFGGLEYDIPDEVILKDIEDYPYVMGKLKDC</sequence>
<dbReference type="RefSeq" id="WP_015504724.1">
    <property type="nucleotide sequence ID" value="NC_020913.1"/>
</dbReference>
<gene>
    <name evidence="1" type="ORF">MMALV_08390</name>
</gene>
<protein>
    <submittedName>
        <fullName evidence="1">Uncharacterized protein</fullName>
    </submittedName>
</protein>
<dbReference type="EMBL" id="CP004049">
    <property type="protein sequence ID" value="AGI85577.1"/>
    <property type="molecule type" value="Genomic_DNA"/>
</dbReference>
<evidence type="ECO:0000313" key="1">
    <source>
        <dbReference type="EMBL" id="AGI85577.1"/>
    </source>
</evidence>
<proteinExistence type="predicted"/>
<name>M9SJ67_METAX</name>
<dbReference type="HOGENOM" id="CLU_3178389_0_0_2"/>
<dbReference type="GeneID" id="55637719"/>
<dbReference type="Proteomes" id="UP000012672">
    <property type="component" value="Chromosome"/>
</dbReference>
<dbReference type="InParanoid" id="M9SJ67"/>